<reference evidence="9 10" key="1">
    <citation type="submission" date="2018-01" db="EMBL/GenBank/DDBJ databases">
        <title>A novel member of the phylum Bacteroidetes isolated from glacier ice.</title>
        <authorList>
            <person name="Liu Q."/>
            <person name="Xin Y.-H."/>
        </authorList>
    </citation>
    <scope>NUCLEOTIDE SEQUENCE [LARGE SCALE GENOMIC DNA]</scope>
    <source>
        <strain evidence="9 10">RB1R16</strain>
    </source>
</reference>
<evidence type="ECO:0000256" key="3">
    <source>
        <dbReference type="ARBA" id="ARBA00022475"/>
    </source>
</evidence>
<dbReference type="PANTHER" id="PTHR30353">
    <property type="entry name" value="INNER MEMBRANE PROTEIN DEDA-RELATED"/>
    <property type="match status" value="1"/>
</dbReference>
<evidence type="ECO:0000256" key="5">
    <source>
        <dbReference type="ARBA" id="ARBA00022989"/>
    </source>
</evidence>
<sequence length="216" mass="24601">MHQLIEIYRELIKPEWIMAHGGLYVVMFIIFAETGLFVGFFLPGDSLLFVTGVIIANSLTKFGNVYVDLLYWISLITFAGVIGNIIGYWYGSKFGHILMKWPDSMLFKKKYIHQAHDFYEKKGGMAIFFARFLPIVRTFAPIVGGMVDMNYKKFVYYNILGCLAWVISMIMAGFLLGNITWVQKNLEVIVIGLVIVTTGPVLFKMFFGKKKATTEA</sequence>
<evidence type="ECO:0000259" key="8">
    <source>
        <dbReference type="Pfam" id="PF09335"/>
    </source>
</evidence>
<dbReference type="OrthoDB" id="9813426at2"/>
<evidence type="ECO:0000313" key="9">
    <source>
        <dbReference type="EMBL" id="PQJ12416.1"/>
    </source>
</evidence>
<feature type="transmembrane region" description="Helical" evidence="7">
    <location>
        <begin position="21"/>
        <end position="42"/>
    </location>
</feature>
<keyword evidence="3 7" id="KW-1003">Cell membrane</keyword>
<evidence type="ECO:0000313" key="10">
    <source>
        <dbReference type="Proteomes" id="UP000239872"/>
    </source>
</evidence>
<organism evidence="9 10">
    <name type="scientific">Flavipsychrobacter stenotrophus</name>
    <dbReference type="NCBI Taxonomy" id="2077091"/>
    <lineage>
        <taxon>Bacteria</taxon>
        <taxon>Pseudomonadati</taxon>
        <taxon>Bacteroidota</taxon>
        <taxon>Chitinophagia</taxon>
        <taxon>Chitinophagales</taxon>
        <taxon>Chitinophagaceae</taxon>
        <taxon>Flavipsychrobacter</taxon>
    </lineage>
</organism>
<accession>A0A2S7T0Y5</accession>
<dbReference type="EMBL" id="PPSL01000001">
    <property type="protein sequence ID" value="PQJ12416.1"/>
    <property type="molecule type" value="Genomic_DNA"/>
</dbReference>
<protein>
    <submittedName>
        <fullName evidence="9">Alkaline phosphatase</fullName>
    </submittedName>
</protein>
<dbReference type="Pfam" id="PF09335">
    <property type="entry name" value="VTT_dom"/>
    <property type="match status" value="1"/>
</dbReference>
<keyword evidence="6 7" id="KW-0472">Membrane</keyword>
<evidence type="ECO:0000256" key="6">
    <source>
        <dbReference type="ARBA" id="ARBA00023136"/>
    </source>
</evidence>
<feature type="domain" description="VTT" evidence="8">
    <location>
        <begin position="42"/>
        <end position="173"/>
    </location>
</feature>
<dbReference type="AlphaFoldDB" id="A0A2S7T0Y5"/>
<evidence type="ECO:0000256" key="1">
    <source>
        <dbReference type="ARBA" id="ARBA00004651"/>
    </source>
</evidence>
<dbReference type="GO" id="GO:0005886">
    <property type="term" value="C:plasma membrane"/>
    <property type="evidence" value="ECO:0007669"/>
    <property type="project" value="UniProtKB-SubCell"/>
</dbReference>
<feature type="transmembrane region" description="Helical" evidence="7">
    <location>
        <begin position="69"/>
        <end position="90"/>
    </location>
</feature>
<proteinExistence type="inferred from homology"/>
<keyword evidence="10" id="KW-1185">Reference proteome</keyword>
<dbReference type="RefSeq" id="WP_105037300.1">
    <property type="nucleotide sequence ID" value="NZ_PPSL01000001.1"/>
</dbReference>
<dbReference type="Proteomes" id="UP000239872">
    <property type="component" value="Unassembled WGS sequence"/>
</dbReference>
<dbReference type="InterPro" id="IPR032818">
    <property type="entry name" value="DedA-like"/>
</dbReference>
<keyword evidence="5 7" id="KW-1133">Transmembrane helix</keyword>
<comment type="caution">
    <text evidence="9">The sequence shown here is derived from an EMBL/GenBank/DDBJ whole genome shotgun (WGS) entry which is preliminary data.</text>
</comment>
<evidence type="ECO:0000256" key="4">
    <source>
        <dbReference type="ARBA" id="ARBA00022692"/>
    </source>
</evidence>
<dbReference type="InterPro" id="IPR032816">
    <property type="entry name" value="VTT_dom"/>
</dbReference>
<name>A0A2S7T0Y5_9BACT</name>
<keyword evidence="4 7" id="KW-0812">Transmembrane</keyword>
<gene>
    <name evidence="9" type="ORF">CJD36_001305</name>
</gene>
<evidence type="ECO:0000256" key="7">
    <source>
        <dbReference type="RuleBase" id="RU367016"/>
    </source>
</evidence>
<feature type="transmembrane region" description="Helical" evidence="7">
    <location>
        <begin position="154"/>
        <end position="176"/>
    </location>
</feature>
<comment type="similarity">
    <text evidence="2 7">Belongs to the DedA family.</text>
</comment>
<comment type="subcellular location">
    <subcellularLocation>
        <location evidence="1 7">Cell membrane</location>
        <topology evidence="1 7">Multi-pass membrane protein</topology>
    </subcellularLocation>
</comment>
<dbReference type="PANTHER" id="PTHR30353:SF0">
    <property type="entry name" value="TRANSMEMBRANE PROTEIN"/>
    <property type="match status" value="1"/>
</dbReference>
<evidence type="ECO:0000256" key="2">
    <source>
        <dbReference type="ARBA" id="ARBA00010792"/>
    </source>
</evidence>
<feature type="transmembrane region" description="Helical" evidence="7">
    <location>
        <begin position="188"/>
        <end position="207"/>
    </location>
</feature>